<keyword evidence="3" id="KW-1185">Reference proteome</keyword>
<organism evidence="2 3">
    <name type="scientific">Liparis tanakae</name>
    <name type="common">Tanaka's snailfish</name>
    <dbReference type="NCBI Taxonomy" id="230148"/>
    <lineage>
        <taxon>Eukaryota</taxon>
        <taxon>Metazoa</taxon>
        <taxon>Chordata</taxon>
        <taxon>Craniata</taxon>
        <taxon>Vertebrata</taxon>
        <taxon>Euteleostomi</taxon>
        <taxon>Actinopterygii</taxon>
        <taxon>Neopterygii</taxon>
        <taxon>Teleostei</taxon>
        <taxon>Neoteleostei</taxon>
        <taxon>Acanthomorphata</taxon>
        <taxon>Eupercaria</taxon>
        <taxon>Perciformes</taxon>
        <taxon>Cottioidei</taxon>
        <taxon>Cottales</taxon>
        <taxon>Liparidae</taxon>
        <taxon>Liparis</taxon>
    </lineage>
</organism>
<reference evidence="2 3" key="1">
    <citation type="submission" date="2019-03" db="EMBL/GenBank/DDBJ databases">
        <title>First draft genome of Liparis tanakae, snailfish: a comprehensive survey of snailfish specific genes.</title>
        <authorList>
            <person name="Kim W."/>
            <person name="Song I."/>
            <person name="Jeong J.-H."/>
            <person name="Kim D."/>
            <person name="Kim S."/>
            <person name="Ryu S."/>
            <person name="Song J.Y."/>
            <person name="Lee S.K."/>
        </authorList>
    </citation>
    <scope>NUCLEOTIDE SEQUENCE [LARGE SCALE GENOMIC DNA]</scope>
    <source>
        <tissue evidence="2">Muscle</tissue>
    </source>
</reference>
<feature type="compositionally biased region" description="Basic and acidic residues" evidence="1">
    <location>
        <begin position="10"/>
        <end position="31"/>
    </location>
</feature>
<dbReference type="Proteomes" id="UP000314294">
    <property type="component" value="Unassembled WGS sequence"/>
</dbReference>
<accession>A0A4Z2FBV3</accession>
<feature type="region of interest" description="Disordered" evidence="1">
    <location>
        <begin position="1"/>
        <end position="68"/>
    </location>
</feature>
<protein>
    <submittedName>
        <fullName evidence="2">Uncharacterized protein</fullName>
    </submittedName>
</protein>
<name>A0A4Z2FBV3_9TELE</name>
<feature type="compositionally biased region" description="Basic residues" evidence="1">
    <location>
        <begin position="36"/>
        <end position="50"/>
    </location>
</feature>
<comment type="caution">
    <text evidence="2">The sequence shown here is derived from an EMBL/GenBank/DDBJ whole genome shotgun (WGS) entry which is preliminary data.</text>
</comment>
<evidence type="ECO:0000313" key="3">
    <source>
        <dbReference type="Proteomes" id="UP000314294"/>
    </source>
</evidence>
<evidence type="ECO:0000313" key="2">
    <source>
        <dbReference type="EMBL" id="TNN38648.1"/>
    </source>
</evidence>
<gene>
    <name evidence="2" type="ORF">EYF80_051191</name>
</gene>
<sequence length="68" mass="7724">MTDTGAAPRGEARLEPENGALRGERTSRRAGEPVNVRRRKRRRKMKKTVRIRNQTTTGSAVRHGTRIN</sequence>
<proteinExistence type="predicted"/>
<evidence type="ECO:0000256" key="1">
    <source>
        <dbReference type="SAM" id="MobiDB-lite"/>
    </source>
</evidence>
<dbReference type="AlphaFoldDB" id="A0A4Z2FBV3"/>
<dbReference type="EMBL" id="SRLO01001353">
    <property type="protein sequence ID" value="TNN38648.1"/>
    <property type="molecule type" value="Genomic_DNA"/>
</dbReference>